<evidence type="ECO:0000313" key="1">
    <source>
        <dbReference type="EMBL" id="KAB5568967.1"/>
    </source>
</evidence>
<organism evidence="1 2">
    <name type="scientific">Salix brachista</name>
    <dbReference type="NCBI Taxonomy" id="2182728"/>
    <lineage>
        <taxon>Eukaryota</taxon>
        <taxon>Viridiplantae</taxon>
        <taxon>Streptophyta</taxon>
        <taxon>Embryophyta</taxon>
        <taxon>Tracheophyta</taxon>
        <taxon>Spermatophyta</taxon>
        <taxon>Magnoliopsida</taxon>
        <taxon>eudicotyledons</taxon>
        <taxon>Gunneridae</taxon>
        <taxon>Pentapetalae</taxon>
        <taxon>rosids</taxon>
        <taxon>fabids</taxon>
        <taxon>Malpighiales</taxon>
        <taxon>Salicaceae</taxon>
        <taxon>Saliceae</taxon>
        <taxon>Salix</taxon>
    </lineage>
</organism>
<gene>
    <name evidence="1" type="ORF">DKX38_002760</name>
</gene>
<evidence type="ECO:0000313" key="2">
    <source>
        <dbReference type="Proteomes" id="UP000326939"/>
    </source>
</evidence>
<dbReference type="Proteomes" id="UP000326939">
    <property type="component" value="Chromosome 2"/>
</dbReference>
<dbReference type="EMBL" id="VDCV01000002">
    <property type="protein sequence ID" value="KAB5568967.1"/>
    <property type="molecule type" value="Genomic_DNA"/>
</dbReference>
<sequence length="300" mass="33696">MSFADRELDNSFDKESRDKNSVLNVFHASRSSSSSALRCSIANQCITDASKTGITLGGRFDALPALQFQCLWMPKDASSKLWFPGSWTRSNKICLKEAFDIRFGGVLSTSMRKHVECCWDFSGGLVFYLLQAPLLNSPILMPKDAYSKLWFPGSWTRSNKICLKEAFDICFGEYEFGQWSLTPDALEYEFGQWSLTPDALEYEFGQWSLTPDALVPTVTLMPKDAYSKLWFPGSWTRSNKICLKEAFDICFGGVLSTSTSKHVGCCWDSGGLFLPSTSSITKFTYTAAFFTRLSPFPFSI</sequence>
<reference evidence="2" key="1">
    <citation type="journal article" date="2019" name="Gigascience">
        <title>De novo genome assembly of the endangered Acer yangbiense, a plant species with extremely small populations endemic to Yunnan Province, China.</title>
        <authorList>
            <person name="Yang J."/>
            <person name="Wariss H.M."/>
            <person name="Tao L."/>
            <person name="Zhang R."/>
            <person name="Yun Q."/>
            <person name="Hollingsworth P."/>
            <person name="Dao Z."/>
            <person name="Luo G."/>
            <person name="Guo H."/>
            <person name="Ma Y."/>
            <person name="Sun W."/>
        </authorList>
    </citation>
    <scope>NUCLEOTIDE SEQUENCE [LARGE SCALE GENOMIC DNA]</scope>
    <source>
        <strain evidence="2">cv. br00</strain>
    </source>
</reference>
<name>A0A5N5NPJ3_9ROSI</name>
<accession>A0A5N5NPJ3</accession>
<protein>
    <submittedName>
        <fullName evidence="1">Uncharacterized protein</fullName>
    </submittedName>
</protein>
<proteinExistence type="predicted"/>
<dbReference type="AlphaFoldDB" id="A0A5N5NPJ3"/>
<keyword evidence="2" id="KW-1185">Reference proteome</keyword>
<comment type="caution">
    <text evidence="1">The sequence shown here is derived from an EMBL/GenBank/DDBJ whole genome shotgun (WGS) entry which is preliminary data.</text>
</comment>